<dbReference type="EMBL" id="BFBB01000008">
    <property type="protein sequence ID" value="GBF51382.1"/>
    <property type="molecule type" value="Genomic_DNA"/>
</dbReference>
<protein>
    <submittedName>
        <fullName evidence="1">HmuY protein</fullName>
    </submittedName>
</protein>
<proteinExistence type="predicted"/>
<dbReference type="OrthoDB" id="335087at2"/>
<evidence type="ECO:0000313" key="2">
    <source>
        <dbReference type="Proteomes" id="UP000245133"/>
    </source>
</evidence>
<organism evidence="1 2">
    <name type="scientific">Leptospira ryugenii</name>
    <dbReference type="NCBI Taxonomy" id="1917863"/>
    <lineage>
        <taxon>Bacteria</taxon>
        <taxon>Pseudomonadati</taxon>
        <taxon>Spirochaetota</taxon>
        <taxon>Spirochaetia</taxon>
        <taxon>Leptospirales</taxon>
        <taxon>Leptospiraceae</taxon>
        <taxon>Leptospira</taxon>
    </lineage>
</organism>
<name>A0A2P2E3A9_9LEPT</name>
<dbReference type="Pfam" id="PF14064">
    <property type="entry name" value="HmuY"/>
    <property type="match status" value="1"/>
</dbReference>
<reference evidence="1 2" key="1">
    <citation type="submission" date="2018-02" db="EMBL/GenBank/DDBJ databases">
        <title>Novel Leptospira species isolated from soil and water in Japan.</title>
        <authorList>
            <person name="Nakao R."/>
            <person name="Masuzawa T."/>
        </authorList>
    </citation>
    <scope>NUCLEOTIDE SEQUENCE [LARGE SCALE GENOMIC DNA]</scope>
    <source>
        <strain evidence="1 2">YH101</strain>
    </source>
</reference>
<dbReference type="Proteomes" id="UP000245133">
    <property type="component" value="Unassembled WGS sequence"/>
</dbReference>
<dbReference type="AlphaFoldDB" id="A0A2P2E3A9"/>
<accession>A0A2P2E3A9</accession>
<evidence type="ECO:0000313" key="1">
    <source>
        <dbReference type="EMBL" id="GBF51382.1"/>
    </source>
</evidence>
<comment type="caution">
    <text evidence="1">The sequence shown here is derived from an EMBL/GenBank/DDBJ whole genome shotgun (WGS) entry which is preliminary data.</text>
</comment>
<dbReference type="CDD" id="cd12105">
    <property type="entry name" value="HmuY"/>
    <property type="match status" value="1"/>
</dbReference>
<sequence length="223" mass="24284">MKRILVSIFLLGSLVHCARQKESISQSTQFTNAYLINLIRANDPNSLDKIVFSRADVEGTTLTRINSTNQDFYIYFSMQTNSQIPASQASSTSWDIAFNRYKIATNGGGTNSSGRGAVCLSSLTSVSVAASTARAAQNCSDDKFVSDTRTSTQGIGGAVGEFVGNSILTDWFSYQIGNLTTKGLVYIVRSGTGNQYFAVRMESYYSDAGTSGYPTIRWKRLSE</sequence>
<dbReference type="InterPro" id="IPR025921">
    <property type="entry name" value="HmuY"/>
</dbReference>
<gene>
    <name evidence="1" type="ORF">LPTSP4_29180</name>
</gene>
<dbReference type="RefSeq" id="WP_108977726.1">
    <property type="nucleotide sequence ID" value="NZ_BFBB01000008.1"/>
</dbReference>
<keyword evidence="2" id="KW-1185">Reference proteome</keyword>